<dbReference type="SUPFAM" id="SSF51735">
    <property type="entry name" value="NAD(P)-binding Rossmann-fold domains"/>
    <property type="match status" value="1"/>
</dbReference>
<feature type="domain" description="Ubiquitin-like protease family profile" evidence="7">
    <location>
        <begin position="886"/>
        <end position="1088"/>
    </location>
</feature>
<gene>
    <name evidence="8" type="ORF">TrRE_jg4362</name>
</gene>
<dbReference type="Gene3D" id="3.40.50.720">
    <property type="entry name" value="NAD(P)-binding Rossmann-like Domain"/>
    <property type="match status" value="1"/>
</dbReference>
<feature type="compositionally biased region" description="Polar residues" evidence="4">
    <location>
        <begin position="840"/>
        <end position="862"/>
    </location>
</feature>
<dbReference type="PANTHER" id="PTHR45288:SF1">
    <property type="entry name" value="THIOREDOXIN FAMILY PROTEIN"/>
    <property type="match status" value="1"/>
</dbReference>
<keyword evidence="2" id="KW-0645">Protease</keyword>
<dbReference type="InterPro" id="IPR036249">
    <property type="entry name" value="Thioredoxin-like_sf"/>
</dbReference>
<dbReference type="InterPro" id="IPR003653">
    <property type="entry name" value="Peptidase_C48_C"/>
</dbReference>
<feature type="compositionally biased region" description="Pro residues" evidence="4">
    <location>
        <begin position="668"/>
        <end position="688"/>
    </location>
</feature>
<dbReference type="InterPro" id="IPR038765">
    <property type="entry name" value="Papain-like_cys_pep_sf"/>
</dbReference>
<feature type="compositionally biased region" description="Basic and acidic residues" evidence="4">
    <location>
        <begin position="616"/>
        <end position="630"/>
    </location>
</feature>
<evidence type="ECO:0000256" key="3">
    <source>
        <dbReference type="ARBA" id="ARBA00022801"/>
    </source>
</evidence>
<dbReference type="SUPFAM" id="SSF54001">
    <property type="entry name" value="Cysteine proteinases"/>
    <property type="match status" value="1"/>
</dbReference>
<dbReference type="Gene3D" id="3.40.395.10">
    <property type="entry name" value="Adenoviral Proteinase, Chain A"/>
    <property type="match status" value="1"/>
</dbReference>
<dbReference type="PROSITE" id="PS50404">
    <property type="entry name" value="GST_NTER"/>
    <property type="match status" value="2"/>
</dbReference>
<feature type="compositionally biased region" description="Acidic residues" evidence="4">
    <location>
        <begin position="590"/>
        <end position="600"/>
    </location>
</feature>
<feature type="domain" description="GST N-terminal" evidence="6">
    <location>
        <begin position="454"/>
        <end position="535"/>
    </location>
</feature>
<dbReference type="GO" id="GO:0006508">
    <property type="term" value="P:proteolysis"/>
    <property type="evidence" value="ECO:0007669"/>
    <property type="project" value="UniProtKB-KW"/>
</dbReference>
<comment type="caution">
    <text evidence="8">The sequence shown here is derived from an EMBL/GenBank/DDBJ whole genome shotgun (WGS) entry which is preliminary data.</text>
</comment>
<feature type="region of interest" description="Disordered" evidence="4">
    <location>
        <begin position="826"/>
        <end position="877"/>
    </location>
</feature>
<evidence type="ECO:0000259" key="6">
    <source>
        <dbReference type="PROSITE" id="PS50404"/>
    </source>
</evidence>
<reference evidence="8" key="1">
    <citation type="submission" date="2022-07" db="EMBL/GenBank/DDBJ databases">
        <title>Genome analysis of Parmales, a sister group of diatoms, reveals the evolutionary specialization of diatoms from phago-mixotrophs to photoautotrophs.</title>
        <authorList>
            <person name="Ban H."/>
            <person name="Sato S."/>
            <person name="Yoshikawa S."/>
            <person name="Kazumasa Y."/>
            <person name="Nakamura Y."/>
            <person name="Ichinomiya M."/>
            <person name="Saitoh K."/>
            <person name="Sato N."/>
            <person name="Blanc-Mathieu R."/>
            <person name="Endo H."/>
            <person name="Kuwata A."/>
            <person name="Ogata H."/>
        </authorList>
    </citation>
    <scope>NUCLEOTIDE SEQUENCE</scope>
</reference>
<dbReference type="AlphaFoldDB" id="A0A9W7KRF9"/>
<dbReference type="PANTHER" id="PTHR45288">
    <property type="entry name" value="THIOREDOXIN FAMILY PROTEIN"/>
    <property type="match status" value="1"/>
</dbReference>
<dbReference type="GO" id="GO:0008234">
    <property type="term" value="F:cysteine-type peptidase activity"/>
    <property type="evidence" value="ECO:0007669"/>
    <property type="project" value="InterPro"/>
</dbReference>
<dbReference type="InterPro" id="IPR004045">
    <property type="entry name" value="Glutathione_S-Trfase_N"/>
</dbReference>
<dbReference type="Pfam" id="PF02902">
    <property type="entry name" value="Peptidase_C48"/>
    <property type="match status" value="1"/>
</dbReference>
<dbReference type="Gene3D" id="3.40.30.10">
    <property type="entry name" value="Glutaredoxin"/>
    <property type="match status" value="2"/>
</dbReference>
<feature type="compositionally biased region" description="Basic residues" evidence="4">
    <location>
        <begin position="605"/>
        <end position="614"/>
    </location>
</feature>
<dbReference type="PROSITE" id="PS50600">
    <property type="entry name" value="ULP_PROTEASE"/>
    <property type="match status" value="1"/>
</dbReference>
<feature type="compositionally biased region" description="Low complexity" evidence="4">
    <location>
        <begin position="645"/>
        <end position="667"/>
    </location>
</feature>
<dbReference type="OrthoDB" id="10259101at2759"/>
<keyword evidence="3" id="KW-0378">Hydrolase</keyword>
<evidence type="ECO:0008006" key="10">
    <source>
        <dbReference type="Google" id="ProtNLM"/>
    </source>
</evidence>
<dbReference type="SUPFAM" id="SSF52833">
    <property type="entry name" value="Thioredoxin-like"/>
    <property type="match status" value="2"/>
</dbReference>
<feature type="signal peptide" evidence="5">
    <location>
        <begin position="1"/>
        <end position="20"/>
    </location>
</feature>
<feature type="region of interest" description="Disordered" evidence="4">
    <location>
        <begin position="581"/>
        <end position="701"/>
    </location>
</feature>
<dbReference type="InterPro" id="IPR036291">
    <property type="entry name" value="NAD(P)-bd_dom_sf"/>
</dbReference>
<name>A0A9W7KRF9_9STRA</name>
<dbReference type="Proteomes" id="UP001165082">
    <property type="component" value="Unassembled WGS sequence"/>
</dbReference>
<sequence length="1140" mass="124702">MKPIAIISLSLCWFLTRTVALKLLVLGGSGYLGRQVCNEAVSRGWDVTSLSRRGKNPIPGDKVLSKVNWVKGNADDSGLLKELAKDKDAFVHAVGLLLDSESGLRFANLITSGSQSVPSASATYDSEMRATAFNLLEAAESTKTPSNNPRPFVYVSAAEAGWENNALGSKIEAGMKDNGFFLPRYLEAKRKVEKKMMEDEEKAGIRPIVARPSFMWDVTKFDILPLLPVWTVGNKLNIGKGTFNPPLKVSVAGSAIVQAISDSTISGVVTSSQLDSMAPQSSKKSPDQIDILTSGIASISRLPYGTTVAPSITSNGVPPNRPPSSSIQIYQFEGCPFCRRVREVCTYLDLSYTVVPCGRGSRHRKQVENAAKLMGRRATYPFMEDVEGGVQMFESEDIINYLIDKYGGDVKGLPEPADYFLPSTLLTGWIPSLVRLGRGSSVVPSSLSGSPPPSALVLYDYDGNQFSRLVREALVELDIVHEIRSAGKGSRRRGELEARSGRTTVPYLIDPNTGVEMWESKDIVEYLFRTYENGAGEAGGAEGGKNRRRKTQVIRDDGLALVKDYEGWVDYQTNSLSKDFDRSLSSDVTVVEEEEGEGGEEYGSKRKKRRKTNKAQKNEKEEEKMEKVNEVIDLLSSSDEEQEPEITTTTKETQEQEQSQPSPMDVKSPPPPSPTPQPPTTPPPPQHFPPTSSSSSSPEILQVSTTYTLPQDPLPSIPIRTLCTVSLSPSCNIYGFVMSSYVNRPSVPLTKVAERMGGKEEDLNEDSSNSNLKSLFDNAVTSCSPGDPTTTYIVELGWGVCYCPERPGVNPNPNPEQGKVLATIRRTAIGSGKKKKKQTTSRQESQESMNDNKGSSKVTCLGQNDRDGNEMSSPTQLGKVGRSVNFEVYESDRARVGIREGWLNDNAVNFLTRWEVNRCEGGYEQDGPVCVFNSFFFSRLFSCLSAPLPPNTTRQHLTWSTLSSSTPLNLWSARYLIMPINYNGHWSLVLVANAKSANEDWSHPPLMAGGGKEEGKEDKAAAIVLLDSGRNLGAHVPAGIYRAVRLFLNAAWRGGKNVGDVDKGSGGGEKQSNSSDCGLFLCLYLSKILGECERGREAVGREDVKSKTLFGRGSWGVWNQKFIEASRVFYGGVMGGFDMN</sequence>
<dbReference type="EMBL" id="BRXZ01000295">
    <property type="protein sequence ID" value="GMI09063.1"/>
    <property type="molecule type" value="Genomic_DNA"/>
</dbReference>
<evidence type="ECO:0000256" key="5">
    <source>
        <dbReference type="SAM" id="SignalP"/>
    </source>
</evidence>
<keyword evidence="5" id="KW-0732">Signal</keyword>
<evidence type="ECO:0000256" key="2">
    <source>
        <dbReference type="ARBA" id="ARBA00022670"/>
    </source>
</evidence>
<organism evidence="8 9">
    <name type="scientific">Triparma retinervis</name>
    <dbReference type="NCBI Taxonomy" id="2557542"/>
    <lineage>
        <taxon>Eukaryota</taxon>
        <taxon>Sar</taxon>
        <taxon>Stramenopiles</taxon>
        <taxon>Ochrophyta</taxon>
        <taxon>Bolidophyceae</taxon>
        <taxon>Parmales</taxon>
        <taxon>Triparmaceae</taxon>
        <taxon>Triparma</taxon>
    </lineage>
</organism>
<dbReference type="Pfam" id="PF01370">
    <property type="entry name" value="Epimerase"/>
    <property type="match status" value="1"/>
</dbReference>
<dbReference type="InterPro" id="IPR001509">
    <property type="entry name" value="Epimerase_deHydtase"/>
</dbReference>
<comment type="similarity">
    <text evidence="1">Belongs to the peptidase C48 family.</text>
</comment>
<feature type="compositionally biased region" description="Low complexity" evidence="4">
    <location>
        <begin position="689"/>
        <end position="698"/>
    </location>
</feature>
<evidence type="ECO:0000256" key="4">
    <source>
        <dbReference type="SAM" id="MobiDB-lite"/>
    </source>
</evidence>
<protein>
    <recommendedName>
        <fullName evidence="10">GST N-terminal domain-containing protein</fullName>
    </recommendedName>
</protein>
<feature type="chain" id="PRO_5040916617" description="GST N-terminal domain-containing protein" evidence="5">
    <location>
        <begin position="21"/>
        <end position="1140"/>
    </location>
</feature>
<proteinExistence type="inferred from homology"/>
<evidence type="ECO:0000313" key="9">
    <source>
        <dbReference type="Proteomes" id="UP001165082"/>
    </source>
</evidence>
<dbReference type="PROSITE" id="PS51354">
    <property type="entry name" value="GLUTAREDOXIN_2"/>
    <property type="match status" value="2"/>
</dbReference>
<evidence type="ECO:0000259" key="7">
    <source>
        <dbReference type="PROSITE" id="PS50600"/>
    </source>
</evidence>
<keyword evidence="9" id="KW-1185">Reference proteome</keyword>
<evidence type="ECO:0000256" key="1">
    <source>
        <dbReference type="ARBA" id="ARBA00005234"/>
    </source>
</evidence>
<feature type="domain" description="GST N-terminal" evidence="6">
    <location>
        <begin position="325"/>
        <end position="410"/>
    </location>
</feature>
<accession>A0A9W7KRF9</accession>
<dbReference type="Pfam" id="PF13417">
    <property type="entry name" value="GST_N_3"/>
    <property type="match status" value="2"/>
</dbReference>
<evidence type="ECO:0000313" key="8">
    <source>
        <dbReference type="EMBL" id="GMI09063.1"/>
    </source>
</evidence>